<keyword evidence="1" id="KW-0812">Transmembrane</keyword>
<proteinExistence type="predicted"/>
<reference evidence="2 3" key="1">
    <citation type="submission" date="2024-09" db="EMBL/GenBank/DDBJ databases">
        <authorList>
            <person name="Sun Q."/>
            <person name="Mori K."/>
        </authorList>
    </citation>
    <scope>NUCLEOTIDE SEQUENCE [LARGE SCALE GENOMIC DNA]</scope>
    <source>
        <strain evidence="2 3">CECT 8622</strain>
    </source>
</reference>
<keyword evidence="1" id="KW-0472">Membrane</keyword>
<dbReference type="RefSeq" id="WP_379861922.1">
    <property type="nucleotide sequence ID" value="NZ_JBHMFC010000086.1"/>
</dbReference>
<dbReference type="InterPro" id="IPR025354">
    <property type="entry name" value="DUF4258"/>
</dbReference>
<accession>A0ABV5FDY6</accession>
<dbReference type="Proteomes" id="UP001589585">
    <property type="component" value="Unassembled WGS sequence"/>
</dbReference>
<keyword evidence="1" id="KW-1133">Transmembrane helix</keyword>
<comment type="caution">
    <text evidence="2">The sequence shown here is derived from an EMBL/GenBank/DDBJ whole genome shotgun (WGS) entry which is preliminary data.</text>
</comment>
<organism evidence="2 3">
    <name type="scientific">Mariniflexile ostreae</name>
    <dbReference type="NCBI Taxonomy" id="1520892"/>
    <lineage>
        <taxon>Bacteria</taxon>
        <taxon>Pseudomonadati</taxon>
        <taxon>Bacteroidota</taxon>
        <taxon>Flavobacteriia</taxon>
        <taxon>Flavobacteriales</taxon>
        <taxon>Flavobacteriaceae</taxon>
        <taxon>Mariniflexile</taxon>
    </lineage>
</organism>
<dbReference type="Pfam" id="PF14076">
    <property type="entry name" value="DUF4258"/>
    <property type="match status" value="1"/>
</dbReference>
<sequence>MKLIQRIGYYLVGFSLGLVVLAFFFNGKKTSCSYGPEARVLKNINLKTLAYSTTALRTMEQEHIDTVTVKEILLKGDINFNNDKSDSRKKPCGTYYIEEDFKDKTIALLVENCDSTATLLDLYIE</sequence>
<dbReference type="EMBL" id="JBHMFC010000086">
    <property type="protein sequence ID" value="MFB9057677.1"/>
    <property type="molecule type" value="Genomic_DNA"/>
</dbReference>
<protein>
    <submittedName>
        <fullName evidence="2">DUF4258 domain-containing protein</fullName>
    </submittedName>
</protein>
<evidence type="ECO:0000313" key="3">
    <source>
        <dbReference type="Proteomes" id="UP001589585"/>
    </source>
</evidence>
<gene>
    <name evidence="2" type="ORF">ACFFU9_13095</name>
</gene>
<evidence type="ECO:0000256" key="1">
    <source>
        <dbReference type="SAM" id="Phobius"/>
    </source>
</evidence>
<evidence type="ECO:0000313" key="2">
    <source>
        <dbReference type="EMBL" id="MFB9057677.1"/>
    </source>
</evidence>
<feature type="transmembrane region" description="Helical" evidence="1">
    <location>
        <begin position="7"/>
        <end position="25"/>
    </location>
</feature>
<keyword evidence="3" id="KW-1185">Reference proteome</keyword>
<name>A0ABV5FDY6_9FLAO</name>